<keyword evidence="2" id="KW-0614">Plasmid</keyword>
<proteinExistence type="predicted"/>
<dbReference type="EMBL" id="AY027524">
    <property type="protein sequence ID" value="AAK20163.1"/>
    <property type="molecule type" value="Genomic_DNA"/>
</dbReference>
<evidence type="ECO:0000256" key="1">
    <source>
        <dbReference type="SAM" id="MobiDB-lite"/>
    </source>
</evidence>
<feature type="region of interest" description="Disordered" evidence="1">
    <location>
        <begin position="205"/>
        <end position="273"/>
    </location>
</feature>
<feature type="region of interest" description="Disordered" evidence="1">
    <location>
        <begin position="94"/>
        <end position="122"/>
    </location>
</feature>
<accession>Q9AEZ1</accession>
<organism evidence="2">
    <name type="scientific">Frankia torreyi</name>
    <dbReference type="NCBI Taxonomy" id="1856"/>
    <lineage>
        <taxon>Bacteria</taxon>
        <taxon>Bacillati</taxon>
        <taxon>Actinomycetota</taxon>
        <taxon>Actinomycetes</taxon>
        <taxon>Frankiales</taxon>
        <taxon>Frankiaceae</taxon>
        <taxon>Frankia</taxon>
    </lineage>
</organism>
<protein>
    <submittedName>
        <fullName evidence="2">Uncharacterized protein</fullName>
    </submittedName>
</protein>
<reference evidence="2" key="1">
    <citation type="journal article" date="2001" name="Can. J. Microbiol.">
        <title>Analysis of pFQ12, a 22.4-kb Frankia plasmid.</title>
        <authorList>
            <person name="John T.R."/>
            <person name="Rice J.M."/>
            <person name="Johnson J.D."/>
        </authorList>
    </citation>
    <scope>NUCLEOTIDE SEQUENCE</scope>
    <source>
        <strain evidence="2">CpI1</strain>
        <plasmid evidence="2">pFQ12</plasmid>
    </source>
</reference>
<evidence type="ECO:0000313" key="2">
    <source>
        <dbReference type="EMBL" id="AAK20163.1"/>
    </source>
</evidence>
<dbReference type="AlphaFoldDB" id="Q9AEZ1"/>
<name>Q9AEZ1_9ACTN</name>
<sequence length="337" mass="35373">MLVCDPFARYCGTIVTMPSSNSRARWCSITVARLHSASAAINLALGQHAKFASTFSHIRIKINLRSGLPTFCLFAHDRASQLDNVPPRGIVGEHGGHRTSGPVTSNSPGIGDVQRPGERQLPGPTSFMGAYGASTRLRAGPVLPVCLGVSSRAHDHGTSASGQYRPVGGEVGQWADSSRSSSLTNSTRSDGITHMVTSIGRPVRADVPTRDNSATGSAVAMPSRRASSRSGIRIRKVSAHLSGPWPASSRRSRYPPGPVSGSAHRGASAMPSGPIHVSATWNGDSPTGDVTRRRRTASVHGGMPSICATRGGHGIVATRGRPWVCHGSLARWVAGMM</sequence>
<geneLocation type="plasmid" evidence="2">
    <name>pFQ12</name>
</geneLocation>